<gene>
    <name evidence="2" type="ordered locus">Snas_5627</name>
</gene>
<dbReference type="AlphaFoldDB" id="D3PX33"/>
<dbReference type="eggNOG" id="COG0702">
    <property type="taxonomic scope" value="Bacteria"/>
</dbReference>
<dbReference type="PANTHER" id="PTHR43162:SF1">
    <property type="entry name" value="PRESTALK A DIFFERENTIATION PROTEIN A"/>
    <property type="match status" value="1"/>
</dbReference>
<dbReference type="STRING" id="446470.Snas_5627"/>
<dbReference type="EMBL" id="CP001778">
    <property type="protein sequence ID" value="ADD45257.1"/>
    <property type="molecule type" value="Genomic_DNA"/>
</dbReference>
<evidence type="ECO:0000313" key="3">
    <source>
        <dbReference type="Proteomes" id="UP000000844"/>
    </source>
</evidence>
<dbReference type="PANTHER" id="PTHR43162">
    <property type="match status" value="1"/>
</dbReference>
<dbReference type="OrthoDB" id="4457504at2"/>
<proteinExistence type="predicted"/>
<dbReference type="KEGG" id="sna:Snas_5627"/>
<accession>D3PX33</accession>
<dbReference type="Gene3D" id="3.40.50.720">
    <property type="entry name" value="NAD(P)-binding Rossmann-like Domain"/>
    <property type="match status" value="1"/>
</dbReference>
<dbReference type="RefSeq" id="WP_013020828.1">
    <property type="nucleotide sequence ID" value="NC_013947.1"/>
</dbReference>
<keyword evidence="3" id="KW-1185">Reference proteome</keyword>
<dbReference type="HOGENOM" id="CLU_007383_10_6_11"/>
<dbReference type="SUPFAM" id="SSF51735">
    <property type="entry name" value="NAD(P)-binding Rossmann-fold domains"/>
    <property type="match status" value="1"/>
</dbReference>
<dbReference type="InterPro" id="IPR051604">
    <property type="entry name" value="Ergot_Alk_Oxidoreductase"/>
</dbReference>
<dbReference type="InterPro" id="IPR016040">
    <property type="entry name" value="NAD(P)-bd_dom"/>
</dbReference>
<evidence type="ECO:0000313" key="2">
    <source>
        <dbReference type="EMBL" id="ADD45257.1"/>
    </source>
</evidence>
<dbReference type="Pfam" id="PF13460">
    <property type="entry name" value="NAD_binding_10"/>
    <property type="match status" value="1"/>
</dbReference>
<name>D3PX33_STANL</name>
<organism evidence="2 3">
    <name type="scientific">Stackebrandtia nassauensis (strain DSM 44728 / CIP 108903 / NRRL B-16338 / NBRC 102104 / LLR-40K-21)</name>
    <dbReference type="NCBI Taxonomy" id="446470"/>
    <lineage>
        <taxon>Bacteria</taxon>
        <taxon>Bacillati</taxon>
        <taxon>Actinomycetota</taxon>
        <taxon>Actinomycetes</taxon>
        <taxon>Glycomycetales</taxon>
        <taxon>Glycomycetaceae</taxon>
        <taxon>Stackebrandtia</taxon>
    </lineage>
</organism>
<evidence type="ECO:0000259" key="1">
    <source>
        <dbReference type="Pfam" id="PF13460"/>
    </source>
</evidence>
<dbReference type="Gene3D" id="3.90.25.10">
    <property type="entry name" value="UDP-galactose 4-epimerase, domain 1"/>
    <property type="match status" value="1"/>
</dbReference>
<feature type="domain" description="NAD(P)-binding" evidence="1">
    <location>
        <begin position="7"/>
        <end position="101"/>
    </location>
</feature>
<sequence>MTYLVAGATGTIGRHIIKHLLATGQPVRALTRNPDAASLPENVEVVTGDLSRPETLRAVFDGVTAAHLLSASGDDHTPLRTGAEIAALATRAGVQRVTAISPGLEGPLEQALAASELKWTLLWPIDYMANTLGWSQAIRDDGVVREPYGSRKTASVDESDIGAVAAHILINGGHDGQTYKLTGPQTLTPADKVNALATATGLPLNFAELTDDQARDLWRSQGWSEEGIEFMLNMWATVPDSVGHVNSSVEKILGRAPRSFTQWATEHANAFRV</sequence>
<reference evidence="2 3" key="1">
    <citation type="journal article" date="2009" name="Stand. Genomic Sci.">
        <title>Complete genome sequence of Stackebrandtia nassauensis type strain (LLR-40K-21).</title>
        <authorList>
            <person name="Munk C."/>
            <person name="Lapidus A."/>
            <person name="Copeland A."/>
            <person name="Jando M."/>
            <person name="Mayilraj S."/>
            <person name="Glavina Del Rio T."/>
            <person name="Nolan M."/>
            <person name="Chen F."/>
            <person name="Lucas S."/>
            <person name="Tice H."/>
            <person name="Cheng J.F."/>
            <person name="Han C."/>
            <person name="Detter J.C."/>
            <person name="Bruce D."/>
            <person name="Goodwin L."/>
            <person name="Chain P."/>
            <person name="Pitluck S."/>
            <person name="Goker M."/>
            <person name="Ovchinikova G."/>
            <person name="Pati A."/>
            <person name="Ivanova N."/>
            <person name="Mavromatis K."/>
            <person name="Chen A."/>
            <person name="Palaniappan K."/>
            <person name="Land M."/>
            <person name="Hauser L."/>
            <person name="Chang Y.J."/>
            <person name="Jeffries C.D."/>
            <person name="Bristow J."/>
            <person name="Eisen J.A."/>
            <person name="Markowitz V."/>
            <person name="Hugenholtz P."/>
            <person name="Kyrpides N.C."/>
            <person name="Klenk H.P."/>
        </authorList>
    </citation>
    <scope>NUCLEOTIDE SEQUENCE [LARGE SCALE GENOMIC DNA]</scope>
    <source>
        <strain evidence="3">DSM 44728 / CIP 108903 / NRRL B-16338 / NBRC 102104 / LLR-40K-21</strain>
    </source>
</reference>
<dbReference type="Proteomes" id="UP000000844">
    <property type="component" value="Chromosome"/>
</dbReference>
<dbReference type="InterPro" id="IPR036291">
    <property type="entry name" value="NAD(P)-bd_dom_sf"/>
</dbReference>
<protein>
    <submittedName>
        <fullName evidence="2">NmrA family protein</fullName>
    </submittedName>
</protein>